<dbReference type="AlphaFoldDB" id="A0AAD6XE92"/>
<evidence type="ECO:0000313" key="2">
    <source>
        <dbReference type="Proteomes" id="UP001218188"/>
    </source>
</evidence>
<name>A0AAD6XE92_9AGAR</name>
<proteinExistence type="predicted"/>
<reference evidence="1" key="1">
    <citation type="submission" date="2023-03" db="EMBL/GenBank/DDBJ databases">
        <title>Massive genome expansion in bonnet fungi (Mycena s.s.) driven by repeated elements and novel gene families across ecological guilds.</title>
        <authorList>
            <consortium name="Lawrence Berkeley National Laboratory"/>
            <person name="Harder C.B."/>
            <person name="Miyauchi S."/>
            <person name="Viragh M."/>
            <person name="Kuo A."/>
            <person name="Thoen E."/>
            <person name="Andreopoulos B."/>
            <person name="Lu D."/>
            <person name="Skrede I."/>
            <person name="Drula E."/>
            <person name="Henrissat B."/>
            <person name="Morin E."/>
            <person name="Kohler A."/>
            <person name="Barry K."/>
            <person name="LaButti K."/>
            <person name="Morin E."/>
            <person name="Salamov A."/>
            <person name="Lipzen A."/>
            <person name="Mereny Z."/>
            <person name="Hegedus B."/>
            <person name="Baldrian P."/>
            <person name="Stursova M."/>
            <person name="Weitz H."/>
            <person name="Taylor A."/>
            <person name="Grigoriev I.V."/>
            <person name="Nagy L.G."/>
            <person name="Martin F."/>
            <person name="Kauserud H."/>
        </authorList>
    </citation>
    <scope>NUCLEOTIDE SEQUENCE</scope>
    <source>
        <strain evidence="1">CBHHK200</strain>
    </source>
</reference>
<keyword evidence="2" id="KW-1185">Reference proteome</keyword>
<dbReference type="EMBL" id="JARJCM010000006">
    <property type="protein sequence ID" value="KAJ7044736.1"/>
    <property type="molecule type" value="Genomic_DNA"/>
</dbReference>
<evidence type="ECO:0000313" key="1">
    <source>
        <dbReference type="EMBL" id="KAJ7044736.1"/>
    </source>
</evidence>
<sequence>MHLRSRAVPIHVLGQSRQAVLGDGSSLRSLTFVRGRAKANERNTENDGGAGARTCARSRTAKAHSEGLIDAGLRASATSFFRALLNLPSRSLFFHHNSGNIPRLASGRKPMSSPTRRDIQRAGCLKDAGTFGGELAFQICCESRQAALGRQNIAVAGVDVEHEGDERDIERFNAQLERKTPRAREHALEVSSILAHPRETPFAPSLFFRHDPSKTSLHRFSLSAGNWMHGEGLELVRYLLPYSTLKLAGIDAGKGYRWSRRWRRRVLDMAGVALRCRTGAKWECERSFDSSGPERSPRALRLLSQTSTTREAISFTWPLSDTGSKSFERVNGTVLGLEKMLGIESRSNPRVESLRGSLTKLTMRPQAR</sequence>
<dbReference type="Proteomes" id="UP001218188">
    <property type="component" value="Unassembled WGS sequence"/>
</dbReference>
<organism evidence="1 2">
    <name type="scientific">Mycena alexandri</name>
    <dbReference type="NCBI Taxonomy" id="1745969"/>
    <lineage>
        <taxon>Eukaryota</taxon>
        <taxon>Fungi</taxon>
        <taxon>Dikarya</taxon>
        <taxon>Basidiomycota</taxon>
        <taxon>Agaricomycotina</taxon>
        <taxon>Agaricomycetes</taxon>
        <taxon>Agaricomycetidae</taxon>
        <taxon>Agaricales</taxon>
        <taxon>Marasmiineae</taxon>
        <taxon>Mycenaceae</taxon>
        <taxon>Mycena</taxon>
    </lineage>
</organism>
<accession>A0AAD6XE92</accession>
<comment type="caution">
    <text evidence="1">The sequence shown here is derived from an EMBL/GenBank/DDBJ whole genome shotgun (WGS) entry which is preliminary data.</text>
</comment>
<gene>
    <name evidence="1" type="ORF">C8F04DRAFT_1174506</name>
</gene>
<protein>
    <submittedName>
        <fullName evidence="1">Uncharacterized protein</fullName>
    </submittedName>
</protein>